<evidence type="ECO:0000313" key="4">
    <source>
        <dbReference type="Proteomes" id="UP000616595"/>
    </source>
</evidence>
<accession>A0A923KNV5</accession>
<organism evidence="3 4">
    <name type="scientific">Acetobacterium paludosum</name>
    <dbReference type="NCBI Taxonomy" id="52693"/>
    <lineage>
        <taxon>Bacteria</taxon>
        <taxon>Bacillati</taxon>
        <taxon>Bacillota</taxon>
        <taxon>Clostridia</taxon>
        <taxon>Eubacteriales</taxon>
        <taxon>Eubacteriaceae</taxon>
        <taxon>Acetobacterium</taxon>
    </lineage>
</organism>
<evidence type="ECO:0000313" key="3">
    <source>
        <dbReference type="EMBL" id="MBC3887494.1"/>
    </source>
</evidence>
<evidence type="ECO:0000256" key="1">
    <source>
        <dbReference type="ARBA" id="ARBA00022801"/>
    </source>
</evidence>
<protein>
    <submittedName>
        <fullName evidence="3">Alpha/beta hydrolase fold domain-containing protein</fullName>
    </submittedName>
</protein>
<dbReference type="InterPro" id="IPR013094">
    <property type="entry name" value="AB_hydrolase_3"/>
</dbReference>
<dbReference type="PANTHER" id="PTHR48081:SF8">
    <property type="entry name" value="ALPHA_BETA HYDROLASE FOLD-3 DOMAIN-CONTAINING PROTEIN-RELATED"/>
    <property type="match status" value="1"/>
</dbReference>
<evidence type="ECO:0000259" key="2">
    <source>
        <dbReference type="Pfam" id="PF07859"/>
    </source>
</evidence>
<sequence length="293" mass="32796">MTAKKMLRKARIMMWASKILFRLKPLKRTSERSFRKVKTSQGVVKVIEYGFQDKTPAPLYVDMHGGGFVLMIAQVDDDMNLYFREKTGVKIISIDYPKAPDFPYPAAVEAVHEVVQYYFNHAEAFGIDSTRIGIGGHSAGANLATVECMIAKERSDMTYIFQMLDYPPLDLDVSAYAKPQPEKCIPPEQATIFDTSYAKPEQRAHPHVSPVYATQEQLIGLPPALLIVAGFDSLHDEGVKYATLLEQAGVSVEKVEFENMAHGFTYNKGEDTVRALAIIADFINRHIVNESIS</sequence>
<dbReference type="EMBL" id="WJBD01000003">
    <property type="protein sequence ID" value="MBC3887494.1"/>
    <property type="molecule type" value="Genomic_DNA"/>
</dbReference>
<reference evidence="3" key="2">
    <citation type="submission" date="2020-10" db="EMBL/GenBank/DDBJ databases">
        <title>Comparative genomics of the Acetobacterium genus.</title>
        <authorList>
            <person name="Marshall C."/>
            <person name="May H."/>
            <person name="Norman S."/>
        </authorList>
    </citation>
    <scope>NUCLEOTIDE SEQUENCE</scope>
    <source>
        <strain evidence="3">DER-2019</strain>
    </source>
</reference>
<reference evidence="3" key="1">
    <citation type="submission" date="2019-10" db="EMBL/GenBank/DDBJ databases">
        <authorList>
            <person name="Ross D.E."/>
            <person name="Gulliver D."/>
        </authorList>
    </citation>
    <scope>NUCLEOTIDE SEQUENCE</scope>
    <source>
        <strain evidence="3">DER-2019</strain>
    </source>
</reference>
<dbReference type="PANTHER" id="PTHR48081">
    <property type="entry name" value="AB HYDROLASE SUPERFAMILY PROTEIN C4A8.06C"/>
    <property type="match status" value="1"/>
</dbReference>
<dbReference type="AlphaFoldDB" id="A0A923KNV5"/>
<feature type="domain" description="Alpha/beta hydrolase fold-3" evidence="2">
    <location>
        <begin position="61"/>
        <end position="265"/>
    </location>
</feature>
<dbReference type="OrthoDB" id="24847at2"/>
<comment type="caution">
    <text evidence="3">The sequence shown here is derived from an EMBL/GenBank/DDBJ whole genome shotgun (WGS) entry which is preliminary data.</text>
</comment>
<gene>
    <name evidence="3" type="ORF">GH810_04145</name>
</gene>
<keyword evidence="4" id="KW-1185">Reference proteome</keyword>
<proteinExistence type="predicted"/>
<dbReference type="InterPro" id="IPR029058">
    <property type="entry name" value="AB_hydrolase_fold"/>
</dbReference>
<dbReference type="GO" id="GO:0016787">
    <property type="term" value="F:hydrolase activity"/>
    <property type="evidence" value="ECO:0007669"/>
    <property type="project" value="UniProtKB-KW"/>
</dbReference>
<dbReference type="Pfam" id="PF07859">
    <property type="entry name" value="Abhydrolase_3"/>
    <property type="match status" value="1"/>
</dbReference>
<dbReference type="InterPro" id="IPR050300">
    <property type="entry name" value="GDXG_lipolytic_enzyme"/>
</dbReference>
<name>A0A923KNV5_9FIRM</name>
<dbReference type="Proteomes" id="UP000616595">
    <property type="component" value="Unassembled WGS sequence"/>
</dbReference>
<keyword evidence="1 3" id="KW-0378">Hydrolase</keyword>
<dbReference type="SUPFAM" id="SSF53474">
    <property type="entry name" value="alpha/beta-Hydrolases"/>
    <property type="match status" value="1"/>
</dbReference>
<dbReference type="Gene3D" id="3.40.50.1820">
    <property type="entry name" value="alpha/beta hydrolase"/>
    <property type="match status" value="1"/>
</dbReference>